<organism evidence="1 2">
    <name type="scientific">Candidatus Magasanikbacteria bacterium CG10_big_fil_rev_8_21_14_0_10_36_16</name>
    <dbReference type="NCBI Taxonomy" id="1974645"/>
    <lineage>
        <taxon>Bacteria</taxon>
        <taxon>Candidatus Magasanikiibacteriota</taxon>
    </lineage>
</organism>
<name>A0A2H0TZE9_9BACT</name>
<dbReference type="Proteomes" id="UP000230852">
    <property type="component" value="Unassembled WGS sequence"/>
</dbReference>
<reference evidence="2" key="1">
    <citation type="submission" date="2017-09" db="EMBL/GenBank/DDBJ databases">
        <title>Depth-based differentiation of microbial function through sediment-hosted aquifers and enrichment of novel symbionts in the deep terrestrial subsurface.</title>
        <authorList>
            <person name="Probst A.J."/>
            <person name="Ladd B."/>
            <person name="Jarett J.K."/>
            <person name="Geller-Mcgrath D.E."/>
            <person name="Sieber C.M.K."/>
            <person name="Emerson J.B."/>
            <person name="Anantharaman K."/>
            <person name="Thomas B.C."/>
            <person name="Malmstrom R."/>
            <person name="Stieglmeier M."/>
            <person name="Klingl A."/>
            <person name="Woyke T."/>
            <person name="Ryan C.M."/>
            <person name="Banfield J.F."/>
        </authorList>
    </citation>
    <scope>NUCLEOTIDE SEQUENCE [LARGE SCALE GENOMIC DNA]</scope>
</reference>
<evidence type="ECO:0000313" key="2">
    <source>
        <dbReference type="Proteomes" id="UP000230852"/>
    </source>
</evidence>
<dbReference type="EMBL" id="PFBU01000013">
    <property type="protein sequence ID" value="PIR78597.1"/>
    <property type="molecule type" value="Genomic_DNA"/>
</dbReference>
<gene>
    <name evidence="1" type="ORF">COU28_00730</name>
</gene>
<sequence>MSILITRYLPNFLEKMPSEKLGEIIDDDIVDILITTGRIGRLLDLRLYNLPKVNYKKLILRLLQEKDKNDGNEPLSETINRTLSYADSLPKDYDEEVAFAFIQAGYGYNVLVQLKKFNISDYTSVIEECVKQQGWTREECEQIVNRTN</sequence>
<evidence type="ECO:0000313" key="1">
    <source>
        <dbReference type="EMBL" id="PIR78597.1"/>
    </source>
</evidence>
<accession>A0A2H0TZE9</accession>
<dbReference type="AlphaFoldDB" id="A0A2H0TZE9"/>
<proteinExistence type="predicted"/>
<comment type="caution">
    <text evidence="1">The sequence shown here is derived from an EMBL/GenBank/DDBJ whole genome shotgun (WGS) entry which is preliminary data.</text>
</comment>
<protein>
    <submittedName>
        <fullName evidence="1">Uncharacterized protein</fullName>
    </submittedName>
</protein>